<protein>
    <submittedName>
        <fullName evidence="1">6575_t:CDS:1</fullName>
    </submittedName>
</protein>
<organism evidence="1 2">
    <name type="scientific">Racocetra persica</name>
    <dbReference type="NCBI Taxonomy" id="160502"/>
    <lineage>
        <taxon>Eukaryota</taxon>
        <taxon>Fungi</taxon>
        <taxon>Fungi incertae sedis</taxon>
        <taxon>Mucoromycota</taxon>
        <taxon>Glomeromycotina</taxon>
        <taxon>Glomeromycetes</taxon>
        <taxon>Diversisporales</taxon>
        <taxon>Gigasporaceae</taxon>
        <taxon>Racocetra</taxon>
    </lineage>
</organism>
<sequence>FLVTENLKIRAINSMIRLAIPESIFSEISKLRKIFKFTVIVIENENISLENFLVEIRDLNITLNYFQEINKDNFLTLLTAIIKKKKSAESNYVSHRPGNELNDLLCQFVSSAIEFLKMPIRLIGDSILKDANSFLKDSIRFHRCSILKEAISFLEDAILDWKQGLKDSDLLICDQIRNSIKNTTKEKVDWNDLKEKYLSQQDKENFIKKFQEDWLIKRDSTVAKNQKCSVDVVVLERTNYQRFNELHETIGKKILLLPMPTSFFTAHDKGSKIHSDELPTQLQKLQYSSNVVDQYEICRFYNSESVIVPDGLRKNYPKDIDFDQLPNRNNRARNPIVVMGRFQTFLPGYYGSRGASVIFKTLISLFIDLKKLSSDMTFPQKPLDYLTEVLVPETAIRLIADDRNITLDEAAKVMADSVDFGLYIHDVEDDDME</sequence>
<evidence type="ECO:0000313" key="2">
    <source>
        <dbReference type="Proteomes" id="UP000789920"/>
    </source>
</evidence>
<accession>A0ACA9NPJ1</accession>
<reference evidence="1" key="1">
    <citation type="submission" date="2021-06" db="EMBL/GenBank/DDBJ databases">
        <authorList>
            <person name="Kallberg Y."/>
            <person name="Tangrot J."/>
            <person name="Rosling A."/>
        </authorList>
    </citation>
    <scope>NUCLEOTIDE SEQUENCE</scope>
    <source>
        <strain evidence="1">MA461A</strain>
    </source>
</reference>
<gene>
    <name evidence="1" type="ORF">RPERSI_LOCUS8561</name>
</gene>
<comment type="caution">
    <text evidence="1">The sequence shown here is derived from an EMBL/GenBank/DDBJ whole genome shotgun (WGS) entry which is preliminary data.</text>
</comment>
<dbReference type="EMBL" id="CAJVQC010015541">
    <property type="protein sequence ID" value="CAG8668136.1"/>
    <property type="molecule type" value="Genomic_DNA"/>
</dbReference>
<name>A0ACA9NPJ1_9GLOM</name>
<feature type="non-terminal residue" evidence="1">
    <location>
        <position position="433"/>
    </location>
</feature>
<dbReference type="Proteomes" id="UP000789920">
    <property type="component" value="Unassembled WGS sequence"/>
</dbReference>
<keyword evidence="2" id="KW-1185">Reference proteome</keyword>
<evidence type="ECO:0000313" key="1">
    <source>
        <dbReference type="EMBL" id="CAG8668136.1"/>
    </source>
</evidence>
<feature type="non-terminal residue" evidence="1">
    <location>
        <position position="1"/>
    </location>
</feature>
<proteinExistence type="predicted"/>